<feature type="compositionally biased region" description="Low complexity" evidence="2">
    <location>
        <begin position="1466"/>
        <end position="1481"/>
    </location>
</feature>
<feature type="region of interest" description="Disordered" evidence="2">
    <location>
        <begin position="1403"/>
        <end position="1429"/>
    </location>
</feature>
<gene>
    <name evidence="3" type="ORF">LSCM1_01671</name>
</gene>
<dbReference type="OrthoDB" id="265610at2759"/>
<accession>A0A836FW52</accession>
<proteinExistence type="predicted"/>
<feature type="compositionally biased region" description="Basic and acidic residues" evidence="2">
    <location>
        <begin position="20"/>
        <end position="35"/>
    </location>
</feature>
<feature type="compositionally biased region" description="Basic and acidic residues" evidence="2">
    <location>
        <begin position="1418"/>
        <end position="1429"/>
    </location>
</feature>
<feature type="region of interest" description="Disordered" evidence="2">
    <location>
        <begin position="660"/>
        <end position="684"/>
    </location>
</feature>
<dbReference type="GeneID" id="92511783"/>
<organism evidence="3 4">
    <name type="scientific">Leishmania martiniquensis</name>
    <dbReference type="NCBI Taxonomy" id="1580590"/>
    <lineage>
        <taxon>Eukaryota</taxon>
        <taxon>Discoba</taxon>
        <taxon>Euglenozoa</taxon>
        <taxon>Kinetoplastea</taxon>
        <taxon>Metakinetoplastina</taxon>
        <taxon>Trypanosomatida</taxon>
        <taxon>Trypanosomatidae</taxon>
        <taxon>Leishmaniinae</taxon>
        <taxon>Leishmania</taxon>
    </lineage>
</organism>
<feature type="region of interest" description="Disordered" evidence="2">
    <location>
        <begin position="427"/>
        <end position="464"/>
    </location>
</feature>
<evidence type="ECO:0000313" key="4">
    <source>
        <dbReference type="Proteomes" id="UP000673552"/>
    </source>
</evidence>
<evidence type="ECO:0000256" key="2">
    <source>
        <dbReference type="SAM" id="MobiDB-lite"/>
    </source>
</evidence>
<reference evidence="3 4" key="1">
    <citation type="submission" date="2021-03" db="EMBL/GenBank/DDBJ databases">
        <title>Leishmania (Mundinia) martiniquensis Genome sequencing and assembly.</title>
        <authorList>
            <person name="Almutairi H."/>
            <person name="Gatherer D."/>
        </authorList>
    </citation>
    <scope>NUCLEOTIDE SEQUENCE [LARGE SCALE GENOMIC DNA]</scope>
    <source>
        <strain evidence="3">LSCM1</strain>
    </source>
</reference>
<evidence type="ECO:0000256" key="1">
    <source>
        <dbReference type="SAM" id="Coils"/>
    </source>
</evidence>
<feature type="coiled-coil region" evidence="1">
    <location>
        <begin position="1013"/>
        <end position="1066"/>
    </location>
</feature>
<feature type="coiled-coil region" evidence="1">
    <location>
        <begin position="909"/>
        <end position="936"/>
    </location>
</feature>
<evidence type="ECO:0000313" key="3">
    <source>
        <dbReference type="EMBL" id="KAG5470427.1"/>
    </source>
</evidence>
<dbReference type="Proteomes" id="UP000673552">
    <property type="component" value="Chromosome 32"/>
</dbReference>
<keyword evidence="4" id="KW-1185">Reference proteome</keyword>
<comment type="caution">
    <text evidence="3">The sequence shown here is derived from an EMBL/GenBank/DDBJ whole genome shotgun (WGS) entry which is preliminary data.</text>
</comment>
<keyword evidence="1" id="KW-0175">Coiled coil</keyword>
<dbReference type="KEGG" id="lmat:92511783"/>
<dbReference type="EMBL" id="JAFEUZ010000032">
    <property type="protein sequence ID" value="KAG5470427.1"/>
    <property type="molecule type" value="Genomic_DNA"/>
</dbReference>
<feature type="region of interest" description="Disordered" evidence="2">
    <location>
        <begin position="1"/>
        <end position="71"/>
    </location>
</feature>
<protein>
    <submittedName>
        <fullName evidence="3">Uncharacterized protein</fullName>
    </submittedName>
</protein>
<sequence>MPAESAHRTPSVRTSSSHRSTIETRGVPEFDREYARQLSVAKRGRNSSVKTSQSPAPAQDSLPESQLPGSAALAASRIKDYVATRVTPPRIPPLSSITRSSEHGGKSVDPSKREKARDHTSKASAASTMDENIAGSETPLVLESTRRGGFFSGEESTTAVVLDDGQSLLLFSLKTILFVGVVLSTVLCATALVVSASADYNPSYFSSSRGSSTPRARLRDSAIPKRRWPDWLVPEFHRQVALHARRALWHVLRYVGAPRVFRFVGAVLAATKAYIWDPVYTILPRIDGDVHPMSRYISSIAAGNGEGWGLTTVTTLAASVAHSLVQLVAEPLLILGRTVQALYRWIGRSAAPFSAPPRSLHHAVSGNASSAVAAKANRTLFNTRAASSALLSLWKPLHSLWGVFISASSLADTPAPGNHSISATRVAHKGATPAGSSPSSKTEKASSRTLAEATPCATAAHEVHTTHTRRLEGALWPTLLHTYRDEMEGLARDDVWELLRSDGDATRRVEVALRDGSLVMDIVVSSQAAVQRSSQTGEGDAGEVEATRRIRQASIDARLQQWQFPRLQAFYARADSEAEKQRASAAHAAAVLAACEGRVAACERRCAPSRHEVELEVQSCRGSLGNSRVMCLNTSEGAKKEVSAQLRKCLEQLTHCRASLSPPTAGPDEQDRRLRSGEGATHEAQVALADAPEVTAATAAAPAGSLFHSEKEKQRRAESLAAAAQKCEHCVRDARSSSDADRAKQSASLEEECALPRSVSTGALSESASLPVPQAKVNGSGQWAVRGAAFDEGADSTFVHLQRALEAARAEGVRRVAACMAAAEQAQASFHSERAQMNASCAAQLSNTQLRCETVERRAAEERCGAELAALGEEMRRASTVAAKKAEAACTERLVRELSMLNSSAATAASQLQRELEEVRRGADACERSKQQAQAECGAAAQRMRLEFDAQLFKARENGAVAARQARDEEREAQQRISSRKWMLEKEQLAAQCAAETQAAVTAASDRLTTKHARDLEEAAAEAQRRTATQLRQREEACQAQSETKRKRHEEEVRDLGTRIAACRAQLVGIEETHQQTAQKARQAFYAAVVRSAEEACVEVTQRNRSVCGGVGKALEEELLKLPVDASAMDAFRQILRISVEPVRLTWRFTGTLAHAPKDGELAAARGGPARFTPLLRVSGMLAALLASVCVLTKYRRGRRFFDDTIVRLHTLIAAGETSMGARSPTLRSKRNGAGHCGDFSAFGESPLKWHVLESCMTRCSEALLAWHAMCCAVLWEWEAHALRGQWSHMNEHWATWAADAFTSLENLVGDAPALSRSRDALVRRTVSASARFFTHEDVRKLAQLHAALVQGYYGMLEVCYVELISAVANGALTERRLHEAESFAVRQAAALQKQSAAVAQLKQSLAERRQPQSPSAMKEKLEKAERRSAAQEETIALLEKQLKISRDELEKARGAVHTPAPSPRTTSEAATATGPGSATPRKVRSLQELAYSGEGSDSSNACHFCDVDRGLAAHHSPAPPPPSVSAQGSPTPFATQASTMVRNPESTRRYHKLQWNDVDMT</sequence>
<feature type="region of interest" description="Disordered" evidence="2">
    <location>
        <begin position="84"/>
        <end position="139"/>
    </location>
</feature>
<feature type="compositionally biased region" description="Polar residues" evidence="2">
    <location>
        <begin position="1533"/>
        <end position="1542"/>
    </location>
</feature>
<feature type="compositionally biased region" description="Polar residues" evidence="2">
    <location>
        <begin position="46"/>
        <end position="68"/>
    </location>
</feature>
<name>A0A836FW52_9TRYP</name>
<dbReference type="RefSeq" id="XP_067175820.1">
    <property type="nucleotide sequence ID" value="XM_067319271.1"/>
</dbReference>
<feature type="region of interest" description="Disordered" evidence="2">
    <location>
        <begin position="1514"/>
        <end position="1548"/>
    </location>
</feature>
<feature type="region of interest" description="Disordered" evidence="2">
    <location>
        <begin position="1452"/>
        <end position="1483"/>
    </location>
</feature>
<feature type="compositionally biased region" description="Basic and acidic residues" evidence="2">
    <location>
        <begin position="100"/>
        <end position="121"/>
    </location>
</feature>